<dbReference type="GO" id="GO:0140359">
    <property type="term" value="F:ABC-type transporter activity"/>
    <property type="evidence" value="ECO:0007669"/>
    <property type="project" value="InterPro"/>
</dbReference>
<keyword evidence="2 5" id="KW-0812">Transmembrane</keyword>
<evidence type="ECO:0000256" key="1">
    <source>
        <dbReference type="ARBA" id="ARBA00004141"/>
    </source>
</evidence>
<reference evidence="7" key="1">
    <citation type="submission" date="2022-07" db="EMBL/GenBank/DDBJ databases">
        <authorList>
            <person name="Kouya T."/>
            <person name="Ishiyama Y."/>
        </authorList>
    </citation>
    <scope>NUCLEOTIDE SEQUENCE</scope>
    <source>
        <strain evidence="7">WR16-4</strain>
    </source>
</reference>
<feature type="transmembrane region" description="Helical" evidence="5">
    <location>
        <begin position="152"/>
        <end position="172"/>
    </location>
</feature>
<gene>
    <name evidence="7" type="ORF">WR164_14850</name>
</gene>
<keyword evidence="8" id="KW-1185">Reference proteome</keyword>
<dbReference type="AlphaFoldDB" id="A0A9W6B368"/>
<evidence type="ECO:0000313" key="8">
    <source>
        <dbReference type="Proteomes" id="UP001144204"/>
    </source>
</evidence>
<evidence type="ECO:0000313" key="7">
    <source>
        <dbReference type="EMBL" id="GLB47506.1"/>
    </source>
</evidence>
<dbReference type="InterPro" id="IPR013525">
    <property type="entry name" value="ABC2_TM"/>
</dbReference>
<dbReference type="RefSeq" id="WP_286137045.1">
    <property type="nucleotide sequence ID" value="NZ_BRPL01000004.1"/>
</dbReference>
<feature type="transmembrane region" description="Helical" evidence="5">
    <location>
        <begin position="184"/>
        <end position="205"/>
    </location>
</feature>
<keyword evidence="4 5" id="KW-0472">Membrane</keyword>
<dbReference type="EMBL" id="BRPL01000004">
    <property type="protein sequence ID" value="GLB47506.1"/>
    <property type="molecule type" value="Genomic_DNA"/>
</dbReference>
<accession>A0A9W6B368</accession>
<feature type="domain" description="ABC-2 type transporter transmembrane" evidence="6">
    <location>
        <begin position="46"/>
        <end position="264"/>
    </location>
</feature>
<feature type="transmembrane region" description="Helical" evidence="5">
    <location>
        <begin position="24"/>
        <end position="44"/>
    </location>
</feature>
<evidence type="ECO:0000256" key="5">
    <source>
        <dbReference type="SAM" id="Phobius"/>
    </source>
</evidence>
<evidence type="ECO:0000259" key="6">
    <source>
        <dbReference type="Pfam" id="PF12698"/>
    </source>
</evidence>
<dbReference type="GO" id="GO:0016020">
    <property type="term" value="C:membrane"/>
    <property type="evidence" value="ECO:0007669"/>
    <property type="project" value="UniProtKB-SubCell"/>
</dbReference>
<comment type="caution">
    <text evidence="7">The sequence shown here is derived from an EMBL/GenBank/DDBJ whole genome shotgun (WGS) entry which is preliminary data.</text>
</comment>
<evidence type="ECO:0000256" key="4">
    <source>
        <dbReference type="ARBA" id="ARBA00023136"/>
    </source>
</evidence>
<feature type="transmembrane region" description="Helical" evidence="5">
    <location>
        <begin position="107"/>
        <end position="132"/>
    </location>
</feature>
<keyword evidence="3 5" id="KW-1133">Transmembrane helix</keyword>
<feature type="transmembrane region" description="Helical" evidence="5">
    <location>
        <begin position="64"/>
        <end position="86"/>
    </location>
</feature>
<comment type="subcellular location">
    <subcellularLocation>
        <location evidence="1">Membrane</location>
        <topology evidence="1">Multi-pass membrane protein</topology>
    </subcellularLocation>
</comment>
<evidence type="ECO:0000256" key="2">
    <source>
        <dbReference type="ARBA" id="ARBA00022692"/>
    </source>
</evidence>
<name>A0A9W6B368_9LACO</name>
<proteinExistence type="predicted"/>
<dbReference type="Proteomes" id="UP001144204">
    <property type="component" value="Unassembled WGS sequence"/>
</dbReference>
<feature type="transmembrane region" description="Helical" evidence="5">
    <location>
        <begin position="251"/>
        <end position="269"/>
    </location>
</feature>
<protein>
    <recommendedName>
        <fullName evidence="6">ABC-2 type transporter transmembrane domain-containing protein</fullName>
    </recommendedName>
</protein>
<evidence type="ECO:0000256" key="3">
    <source>
        <dbReference type="ARBA" id="ARBA00022989"/>
    </source>
</evidence>
<feature type="transmembrane region" description="Helical" evidence="5">
    <location>
        <begin position="217"/>
        <end position="239"/>
    </location>
</feature>
<dbReference type="Pfam" id="PF12698">
    <property type="entry name" value="ABC2_membrane_3"/>
    <property type="match status" value="1"/>
</dbReference>
<organism evidence="7 8">
    <name type="scientific">Philodulcilactobacillus myokoensis</name>
    <dbReference type="NCBI Taxonomy" id="2929573"/>
    <lineage>
        <taxon>Bacteria</taxon>
        <taxon>Bacillati</taxon>
        <taxon>Bacillota</taxon>
        <taxon>Bacilli</taxon>
        <taxon>Lactobacillales</taxon>
        <taxon>Lactobacillaceae</taxon>
        <taxon>Philodulcilactobacillus</taxon>
    </lineage>
</organism>
<reference evidence="7" key="2">
    <citation type="journal article" date="2023" name="PLoS ONE">
        <title>Philodulcilactobacillus myokoensis gen. nov., sp. nov., a fructophilic, acidophilic, and agar-phobic lactic acid bacterium isolated from fermented vegetable extracts.</title>
        <authorList>
            <person name="Kouya T."/>
            <person name="Ishiyama Y."/>
            <person name="Ohashi S."/>
            <person name="Kumakubo R."/>
            <person name="Yamazaki T."/>
            <person name="Otaki T."/>
        </authorList>
    </citation>
    <scope>NUCLEOTIDE SEQUENCE</scope>
    <source>
        <strain evidence="7">WR16-4</strain>
    </source>
</reference>
<sequence>MQTSSLNQIFVIAKHEIKFQIKSFIYWTTIFWPIIISITIIKFSGKHFHINQISNSQVKASLGLFIPFFIFMICISYVSIIANLVAQDKSNKISEMMMSIVSAKEQLLGKILAIYFLVLLHMLIYGILFFIYQKVSPSIILNLFLKNISIPFLFYIGLDILVSLFIILIMTAEISSFITDETQTAMAIIPVMILVTSGTVIAQFFNQPGIIDSGINFSRIFINIIFMIPPTGSFVEPILLTNGNFSYFEAYFNLIIQIVISLILLKPTIKHYQHGLLSSKHGNPYFLDMEESMKNKH</sequence>